<name>A0A8B8E6G0_CRAVI</name>
<accession>A0A8B8E6G0</accession>
<feature type="region of interest" description="Disordered" evidence="7">
    <location>
        <begin position="211"/>
        <end position="235"/>
    </location>
</feature>
<evidence type="ECO:0000259" key="10">
    <source>
        <dbReference type="PROSITE" id="PS51059"/>
    </source>
</evidence>
<dbReference type="Pfam" id="PF23084">
    <property type="entry name" value="KH_PARP14_1"/>
    <property type="match status" value="1"/>
</dbReference>
<keyword evidence="8" id="KW-0812">Transmembrane</keyword>
<feature type="signal peptide" evidence="9">
    <location>
        <begin position="1"/>
        <end position="19"/>
    </location>
</feature>
<evidence type="ECO:0000259" key="11">
    <source>
        <dbReference type="PROSITE" id="PS51154"/>
    </source>
</evidence>
<dbReference type="EC" id="2.4.2.-" evidence="6"/>
<dbReference type="Pfam" id="PF23085">
    <property type="entry name" value="RRM_PARP14_3"/>
    <property type="match status" value="1"/>
</dbReference>
<evidence type="ECO:0000256" key="8">
    <source>
        <dbReference type="SAM" id="Phobius"/>
    </source>
</evidence>
<dbReference type="GO" id="GO:0005737">
    <property type="term" value="C:cytoplasm"/>
    <property type="evidence" value="ECO:0007669"/>
    <property type="project" value="TreeGrafter"/>
</dbReference>
<dbReference type="InterPro" id="IPR035979">
    <property type="entry name" value="RBD_domain_sf"/>
</dbReference>
<dbReference type="InterPro" id="IPR002589">
    <property type="entry name" value="Macro_dom"/>
</dbReference>
<evidence type="ECO:0000256" key="3">
    <source>
        <dbReference type="ARBA" id="ARBA00022679"/>
    </source>
</evidence>
<dbReference type="CDD" id="cd00590">
    <property type="entry name" value="RRM_SF"/>
    <property type="match status" value="1"/>
</dbReference>
<sequence>MKLLTKLCLPLLQAVLSLCLPLPGGRKLTEYTFPVYTTEFCPRNEKEWNMRSSAFNCPEEHSYACFPNENITVLIEFCYPLSIIAITKDVCLFLSYKRGSKIDSFNCTGFLDGCPRKPYRASTIYEYPNCVSIGNGCFTAEPNCQSSTQKYTEETNTQPTHKKNMTYNKKIQKQENGLNIFVIYATVVITIIGISGVLFCRFKTKEEVWNPQTRSLADKTRSQQEEEEEEEDEVVHNEPVEIFSANLGCDFYESATGSSVPSFTSNLQSRNSSTAVNIMPSLPQTMEYPNPPYTPLESPNPNVSYPRQMGPNISFPGPSMQQQSEVPPTAAKEIPAYLFLCLSNLNPATTEETLTNFVEAGLGNDDADIEEVVYNEDRTIAVVQFSSPVDDTALQKRCKKKQLKGKSIAVSQIDPLKFIVVSTEDDVTEETLKTYFQSPESQGGDVQRVSTWHESCYKVKFRHEEDVVRVCKKSSHRVSNTTLTVTPMFITDEAETVIYDVSKHTVPLPSSFIIPNMDPYFQTFLQQSNPALEQLNSRMNAKFAKVIISGETKIECLLSQKTPRVREIVKVWAKEAKEQLNANIRHMLQKSEIIVKEDAWSEVESFINQQNLETDMILTYYEKSSLKIVFFGVKMTVKNLHNAIIEKDKEIQKNRIRTEEKEYHAPKLRLLQRSGIIDEVNMMREDLKADADYQSGKITFTGKNIYIIEAKIKLQEKVNEFDNWKITEEDLSKSQLRLLAGEPVKSLLESKFLENSLTVEMEFEGDFIKVYTLDGNQRSPANEIIKSITTESEIPLDAMSVNVLQTNEWNLEVEKICLENMDQVKINTIGDARIVITATSDLHDAIKQNIEKFIRDNSIYHDAISITDDGTLKFVSKHCTKKLERILEKNKQFFLMVDLQNSQLLLSGSKKGLAVGKQDIEAMILAIGSEEKTYCQPGICKILTKDQTKMAEIEDTCCSVITFPDPKKTKSPVRDNSVRPKRRHFKQKEIVQSMTIPPPIRSGPYCCAENNIKIILIKGDLAKQEGDVIVCSVGQDWDLNRGKSIKGLLHVGGQGLIAEIETRYPNGVKHGEVATISGGNLQCQELYLGCLPGWKHGNGKVLMEFMTKCLEKANSSSHKSIVFPAMGTGQLGYPRDQVAAMMYQTVLDYDRKAAGTQITKVKFVCYGGDPNTVKTFEAEEKHQLNPSLPRPKVETRKCPIITKNKMKISIVKNEIEKHSANVLVVAADKSLVLSKSGASAKSVLEIGGDILQEVAKLKYPNGIANFDDFARIQAAGNLKCLEVHLTSIPESGQKAQSVLCDFVTESMKQADQSGYKSIGFAAMGTGSTKYPAKLVAKTMYQNVMEYSNNNPNCSIRHVQFVLHPKDRNTIQAFEGQEEDLLTGIRYSSDSDAYTTPNHGIVVTVKAASITKRKDDVIVVTAKPELDLKETRVTKAALKEGGNEIHADIKRNYPKGITEGNLAIVTGGNLGCKEIFIGTLPNYTEDPNAANKVLHDMIDKCMTVANQKGYKSICFPCLGTGYNGYPHLEAAGQMLEAITDYDKRVPSTTVKKVKFVALNNDRKSLDAFKTQQKMYVTQHMPPQLHQTSTHREASLDDFSVVEQSVTVKIYGDKQNIQDTDHEITRFINSQCTKAEITDELLNGLDRKEIKRIQNPYLYQQYAVKKAHIEQHVDQSKCKVKQDLWHGTTPTAIRSINYHGFNRRYCGNNSKVQPWFGQGVYFANDASYSARDWLSQPDESKRKKMYLAHVITGHYCAGTKGMSCLPERMPGVNFDSAVNDVSNPLEFVIFHDTQAYPMYCIEFTI</sequence>
<keyword evidence="12" id="KW-1185">Reference proteome</keyword>
<dbReference type="GO" id="GO:0003950">
    <property type="term" value="F:NAD+ poly-ADP-ribosyltransferase activity"/>
    <property type="evidence" value="ECO:0007669"/>
    <property type="project" value="UniProtKB-UniRule"/>
</dbReference>
<reference evidence="13" key="1">
    <citation type="submission" date="2025-08" db="UniProtKB">
        <authorList>
            <consortium name="RefSeq"/>
        </authorList>
    </citation>
    <scope>IDENTIFICATION</scope>
    <source>
        <tissue evidence="13">Whole sample</tissue>
    </source>
</reference>
<dbReference type="Gene3D" id="3.30.70.330">
    <property type="match status" value="1"/>
</dbReference>
<dbReference type="PANTHER" id="PTHR14453">
    <property type="entry name" value="PARP/ZINC FINGER CCCH TYPE DOMAIN CONTAINING PROTEIN"/>
    <property type="match status" value="1"/>
</dbReference>
<gene>
    <name evidence="13" type="primary">LOC111132673</name>
</gene>
<dbReference type="GO" id="GO:0060335">
    <property type="term" value="P:positive regulation of type II interferon-mediated signaling pathway"/>
    <property type="evidence" value="ECO:0007669"/>
    <property type="project" value="TreeGrafter"/>
</dbReference>
<keyword evidence="9" id="KW-0732">Signal</keyword>
<evidence type="ECO:0000313" key="12">
    <source>
        <dbReference type="Proteomes" id="UP000694844"/>
    </source>
</evidence>
<evidence type="ECO:0000313" key="13">
    <source>
        <dbReference type="RefSeq" id="XP_022336207.1"/>
    </source>
</evidence>
<dbReference type="GO" id="GO:0003714">
    <property type="term" value="F:transcription corepressor activity"/>
    <property type="evidence" value="ECO:0007669"/>
    <property type="project" value="TreeGrafter"/>
</dbReference>
<dbReference type="Gene3D" id="3.90.228.10">
    <property type="match status" value="1"/>
</dbReference>
<dbReference type="Proteomes" id="UP000694844">
    <property type="component" value="Chromosome 5"/>
</dbReference>
<proteinExistence type="predicted"/>
<dbReference type="PANTHER" id="PTHR14453:SF67">
    <property type="entry name" value="POLY [ADP-RIBOSE] POLYMERASE"/>
    <property type="match status" value="1"/>
</dbReference>
<comment type="subcellular location">
    <subcellularLocation>
        <location evidence="1">Nucleus</location>
    </subcellularLocation>
</comment>
<dbReference type="PROSITE" id="PS51154">
    <property type="entry name" value="MACRO"/>
    <property type="match status" value="2"/>
</dbReference>
<dbReference type="GO" id="GO:0044389">
    <property type="term" value="F:ubiquitin-like protein ligase binding"/>
    <property type="evidence" value="ECO:0007669"/>
    <property type="project" value="TreeGrafter"/>
</dbReference>
<protein>
    <recommendedName>
        <fullName evidence="6">Poly [ADP-ribose] polymerase</fullName>
        <shortName evidence="6">PARP</shortName>
        <ecNumber evidence="6">2.4.2.-</ecNumber>
    </recommendedName>
</protein>
<evidence type="ECO:0000256" key="7">
    <source>
        <dbReference type="SAM" id="MobiDB-lite"/>
    </source>
</evidence>
<evidence type="ECO:0000256" key="6">
    <source>
        <dbReference type="RuleBase" id="RU362114"/>
    </source>
</evidence>
<dbReference type="GO" id="GO:0010629">
    <property type="term" value="P:negative regulation of gene expression"/>
    <property type="evidence" value="ECO:0007669"/>
    <property type="project" value="TreeGrafter"/>
</dbReference>
<feature type="domain" description="PARP catalytic" evidence="10">
    <location>
        <begin position="1609"/>
        <end position="1803"/>
    </location>
</feature>
<evidence type="ECO:0000256" key="1">
    <source>
        <dbReference type="ARBA" id="ARBA00004123"/>
    </source>
</evidence>
<dbReference type="InterPro" id="IPR012677">
    <property type="entry name" value="Nucleotide-bd_a/b_plait_sf"/>
</dbReference>
<dbReference type="CDD" id="cd01439">
    <property type="entry name" value="TCCD_inducible_PARP_like"/>
    <property type="match status" value="1"/>
</dbReference>
<dbReference type="Gene3D" id="3.40.220.10">
    <property type="entry name" value="Leucine Aminopeptidase, subunit E, domain 1"/>
    <property type="match status" value="3"/>
</dbReference>
<dbReference type="OrthoDB" id="408612at2759"/>
<dbReference type="InterPro" id="IPR012317">
    <property type="entry name" value="Poly(ADP-ribose)pol_cat_dom"/>
</dbReference>
<dbReference type="GO" id="GO:0003676">
    <property type="term" value="F:nucleic acid binding"/>
    <property type="evidence" value="ECO:0007669"/>
    <property type="project" value="InterPro"/>
</dbReference>
<keyword evidence="5" id="KW-0539">Nucleus</keyword>
<dbReference type="InterPro" id="IPR043472">
    <property type="entry name" value="Macro_dom-like"/>
</dbReference>
<feature type="chain" id="PRO_5034612389" description="Poly [ADP-ribose] polymerase" evidence="9">
    <location>
        <begin position="20"/>
        <end position="1803"/>
    </location>
</feature>
<keyword evidence="4 6" id="KW-0520">NAD</keyword>
<evidence type="ECO:0000256" key="4">
    <source>
        <dbReference type="ARBA" id="ARBA00023027"/>
    </source>
</evidence>
<dbReference type="InterPro" id="IPR057044">
    <property type="entry name" value="PARP14_KH_1"/>
</dbReference>
<dbReference type="InterPro" id="IPR052056">
    <property type="entry name" value="Mono-ARTD/PARP"/>
</dbReference>
<dbReference type="GO" id="GO:1990404">
    <property type="term" value="F:NAD+-protein mono-ADP-ribosyltransferase activity"/>
    <property type="evidence" value="ECO:0007669"/>
    <property type="project" value="TreeGrafter"/>
</dbReference>
<feature type="transmembrane region" description="Helical" evidence="8">
    <location>
        <begin position="178"/>
        <end position="199"/>
    </location>
</feature>
<feature type="domain" description="Macro" evidence="11">
    <location>
        <begin position="1389"/>
        <end position="1575"/>
    </location>
</feature>
<dbReference type="RefSeq" id="XP_022336207.1">
    <property type="nucleotide sequence ID" value="XM_022480499.1"/>
</dbReference>
<dbReference type="SUPFAM" id="SSF56399">
    <property type="entry name" value="ADP-ribosylation"/>
    <property type="match status" value="1"/>
</dbReference>
<dbReference type="GeneID" id="111132673"/>
<dbReference type="SMART" id="SM00506">
    <property type="entry name" value="A1pp"/>
    <property type="match status" value="2"/>
</dbReference>
<evidence type="ECO:0000256" key="9">
    <source>
        <dbReference type="SAM" id="SignalP"/>
    </source>
</evidence>
<keyword evidence="8" id="KW-1133">Transmembrane helix</keyword>
<keyword evidence="3 6" id="KW-0808">Transferase</keyword>
<dbReference type="GO" id="GO:0070212">
    <property type="term" value="P:protein poly-ADP-ribosylation"/>
    <property type="evidence" value="ECO:0007669"/>
    <property type="project" value="TreeGrafter"/>
</dbReference>
<organism evidence="12 13">
    <name type="scientific">Crassostrea virginica</name>
    <name type="common">Eastern oyster</name>
    <dbReference type="NCBI Taxonomy" id="6565"/>
    <lineage>
        <taxon>Eukaryota</taxon>
        <taxon>Metazoa</taxon>
        <taxon>Spiralia</taxon>
        <taxon>Lophotrochozoa</taxon>
        <taxon>Mollusca</taxon>
        <taxon>Bivalvia</taxon>
        <taxon>Autobranchia</taxon>
        <taxon>Pteriomorphia</taxon>
        <taxon>Ostreida</taxon>
        <taxon>Ostreoidea</taxon>
        <taxon>Ostreidae</taxon>
        <taxon>Crassostrea</taxon>
    </lineage>
</organism>
<dbReference type="Pfam" id="PF01661">
    <property type="entry name" value="Macro"/>
    <property type="match status" value="2"/>
</dbReference>
<dbReference type="Pfam" id="PF00644">
    <property type="entry name" value="PARP"/>
    <property type="match status" value="1"/>
</dbReference>
<dbReference type="SUPFAM" id="SSF54928">
    <property type="entry name" value="RNA-binding domain, RBD"/>
    <property type="match status" value="1"/>
</dbReference>
<keyword evidence="2 6" id="KW-0328">Glycosyltransferase</keyword>
<feature type="domain" description="Macro" evidence="11">
    <location>
        <begin position="1001"/>
        <end position="1219"/>
    </location>
</feature>
<keyword evidence="8" id="KW-0472">Membrane</keyword>
<dbReference type="SUPFAM" id="SSF52949">
    <property type="entry name" value="Macro domain-like"/>
    <property type="match status" value="3"/>
</dbReference>
<evidence type="ECO:0000256" key="5">
    <source>
        <dbReference type="ARBA" id="ARBA00023242"/>
    </source>
</evidence>
<dbReference type="KEGG" id="cvn:111132673"/>
<dbReference type="GO" id="GO:0005634">
    <property type="term" value="C:nucleus"/>
    <property type="evidence" value="ECO:0007669"/>
    <property type="project" value="UniProtKB-SubCell"/>
</dbReference>
<dbReference type="PROSITE" id="PS51059">
    <property type="entry name" value="PARP_CATALYTIC"/>
    <property type="match status" value="1"/>
</dbReference>
<evidence type="ECO:0000256" key="2">
    <source>
        <dbReference type="ARBA" id="ARBA00022676"/>
    </source>
</evidence>